<feature type="transmembrane region" description="Helical" evidence="1">
    <location>
        <begin position="100"/>
        <end position="121"/>
    </location>
</feature>
<protein>
    <recommendedName>
        <fullName evidence="4">Citrate transporter-like domain-containing protein</fullName>
    </recommendedName>
</protein>
<feature type="transmembrane region" description="Helical" evidence="1">
    <location>
        <begin position="182"/>
        <end position="210"/>
    </location>
</feature>
<dbReference type="OrthoDB" id="2960907at2"/>
<organism evidence="2 3">
    <name type="scientific">Domibacillus epiphyticus</name>
    <dbReference type="NCBI Taxonomy" id="1714355"/>
    <lineage>
        <taxon>Bacteria</taxon>
        <taxon>Bacillati</taxon>
        <taxon>Bacillota</taxon>
        <taxon>Bacilli</taxon>
        <taxon>Bacillales</taxon>
        <taxon>Bacillaceae</taxon>
        <taxon>Domibacillus</taxon>
    </lineage>
</organism>
<evidence type="ECO:0000313" key="3">
    <source>
        <dbReference type="Proteomes" id="UP000188613"/>
    </source>
</evidence>
<evidence type="ECO:0000256" key="1">
    <source>
        <dbReference type="SAM" id="Phobius"/>
    </source>
</evidence>
<dbReference type="STRING" id="1714355.BTO28_12740"/>
<feature type="transmembrane region" description="Helical" evidence="1">
    <location>
        <begin position="77"/>
        <end position="94"/>
    </location>
</feature>
<sequence>MPLIWAPVTPIVGIVIGMTGVSWLSMLPYVVPLSLLGLGLDWYIGSRRAKRANIHQIPPLNEISMTIDEREPHPGKVYQIFLAIFIFNIAISIVESQFHYSFIILVALLVIPFAFCWSVLLKKRKEFGFHLKEHFQLFSTSMKDQFFIYLAAGFFISAINVSDTNELLNSVILQLVNTIGSGVFLILLPLIPLAFAFFGLHPAVTLALVAEALNPDIIGISPHILTVAMLAGAVSAFLVGPYNATIGLMSNITKVSSYKVSNWNLSFTCVYIACVMLYLLFLELLTI</sequence>
<keyword evidence="1" id="KW-0812">Transmembrane</keyword>
<dbReference type="Proteomes" id="UP000188613">
    <property type="component" value="Unassembled WGS sequence"/>
</dbReference>
<evidence type="ECO:0008006" key="4">
    <source>
        <dbReference type="Google" id="ProtNLM"/>
    </source>
</evidence>
<keyword evidence="3" id="KW-1185">Reference proteome</keyword>
<keyword evidence="1" id="KW-0472">Membrane</keyword>
<gene>
    <name evidence="2" type="ORF">BTO28_12740</name>
</gene>
<keyword evidence="1" id="KW-1133">Transmembrane helix</keyword>
<dbReference type="AlphaFoldDB" id="A0A1V2A681"/>
<reference evidence="2 3" key="1">
    <citation type="submission" date="2016-12" db="EMBL/GenBank/DDBJ databases">
        <title>Domibacillus sp. SAB 38T whole genome sequencing.</title>
        <authorList>
            <person name="Verma A."/>
            <person name="Ojha A.K."/>
            <person name="Krishnamurthi S."/>
        </authorList>
    </citation>
    <scope>NUCLEOTIDE SEQUENCE [LARGE SCALE GENOMIC DNA]</scope>
    <source>
        <strain evidence="2 3">SAB 38</strain>
    </source>
</reference>
<evidence type="ECO:0000313" key="2">
    <source>
        <dbReference type="EMBL" id="OMP66324.1"/>
    </source>
</evidence>
<dbReference type="RefSeq" id="WP_076766846.1">
    <property type="nucleotide sequence ID" value="NZ_MSFI01000021.1"/>
</dbReference>
<accession>A0A1V2A681</accession>
<comment type="caution">
    <text evidence="2">The sequence shown here is derived from an EMBL/GenBank/DDBJ whole genome shotgun (WGS) entry which is preliminary data.</text>
</comment>
<dbReference type="EMBL" id="MSFI01000021">
    <property type="protein sequence ID" value="OMP66324.1"/>
    <property type="molecule type" value="Genomic_DNA"/>
</dbReference>
<name>A0A1V2A681_9BACI</name>
<feature type="transmembrane region" description="Helical" evidence="1">
    <location>
        <begin position="263"/>
        <end position="285"/>
    </location>
</feature>
<proteinExistence type="predicted"/>
<feature type="transmembrane region" description="Helical" evidence="1">
    <location>
        <begin position="222"/>
        <end position="243"/>
    </location>
</feature>
<feature type="transmembrane region" description="Helical" evidence="1">
    <location>
        <begin position="146"/>
        <end position="162"/>
    </location>
</feature>